<evidence type="ECO:0000256" key="1">
    <source>
        <dbReference type="ARBA" id="ARBA00000632"/>
    </source>
</evidence>
<dbReference type="InterPro" id="IPR002196">
    <property type="entry name" value="Glyco_hydro_24"/>
</dbReference>
<comment type="catalytic activity">
    <reaction evidence="1">
        <text>Hydrolysis of (1-&gt;4)-beta-linkages between N-acetylmuramic acid and N-acetyl-D-glucosamine residues in a peptidoglycan and between N-acetyl-D-glucosamine residues in chitodextrins.</text>
        <dbReference type="EC" id="3.2.1.17"/>
    </reaction>
</comment>
<evidence type="ECO:0000313" key="8">
    <source>
        <dbReference type="EMBL" id="EFE44961.1"/>
    </source>
</evidence>
<evidence type="ECO:0000256" key="5">
    <source>
        <dbReference type="ARBA" id="ARBA00023200"/>
    </source>
</evidence>
<keyword evidence="5" id="KW-1035">Host cytoplasm</keyword>
<feature type="compositionally biased region" description="Low complexity" evidence="7">
    <location>
        <begin position="59"/>
        <end position="74"/>
    </location>
</feature>
<dbReference type="InterPro" id="IPR023347">
    <property type="entry name" value="Lysozyme_dom_sf"/>
</dbReference>
<dbReference type="RefSeq" id="XP_003025572.1">
    <property type="nucleotide sequence ID" value="XM_003025526.1"/>
</dbReference>
<reference evidence="9" key="1">
    <citation type="journal article" date="2011" name="Genome Biol.">
        <title>Comparative and functional genomics provide insights into the pathogenicity of dermatophytic fungi.</title>
        <authorList>
            <person name="Burmester A."/>
            <person name="Shelest E."/>
            <person name="Gloeckner G."/>
            <person name="Heddergott C."/>
            <person name="Schindler S."/>
            <person name="Staib P."/>
            <person name="Heidel A."/>
            <person name="Felder M."/>
            <person name="Petzold A."/>
            <person name="Szafranski K."/>
            <person name="Feuermann M."/>
            <person name="Pedruzzi I."/>
            <person name="Priebe S."/>
            <person name="Groth M."/>
            <person name="Winkler R."/>
            <person name="Li W."/>
            <person name="Kniemeyer O."/>
            <person name="Schroeckh V."/>
            <person name="Hertweck C."/>
            <person name="Hube B."/>
            <person name="White T.C."/>
            <person name="Platzer M."/>
            <person name="Guthke R."/>
            <person name="Heitman J."/>
            <person name="Woestemeyer J."/>
            <person name="Zipfel P.F."/>
            <person name="Monod M."/>
            <person name="Brakhage A.A."/>
        </authorList>
    </citation>
    <scope>NUCLEOTIDE SEQUENCE [LARGE SCALE GENOMIC DNA]</scope>
    <source>
        <strain evidence="9">HKI 0517</strain>
    </source>
</reference>
<dbReference type="PANTHER" id="PTHR38107">
    <property type="match status" value="1"/>
</dbReference>
<dbReference type="CDD" id="cd00737">
    <property type="entry name" value="lyz_endolysin_autolysin"/>
    <property type="match status" value="1"/>
</dbReference>
<accession>D4CZH0</accession>
<evidence type="ECO:0000313" key="9">
    <source>
        <dbReference type="Proteomes" id="UP000008383"/>
    </source>
</evidence>
<evidence type="ECO:0000256" key="6">
    <source>
        <dbReference type="ARBA" id="ARBA00023295"/>
    </source>
</evidence>
<keyword evidence="6" id="KW-0326">Glycosidase</keyword>
<protein>
    <recommendedName>
        <fullName evidence="10">Lysozyme</fullName>
    </recommendedName>
</protein>
<evidence type="ECO:0000256" key="3">
    <source>
        <dbReference type="ARBA" id="ARBA00022638"/>
    </source>
</evidence>
<name>D4CZH0_TRIVH</name>
<dbReference type="KEGG" id="tve:TRV_00212"/>
<feature type="region of interest" description="Disordered" evidence="7">
    <location>
        <begin position="25"/>
        <end position="75"/>
    </location>
</feature>
<dbReference type="OrthoDB" id="5358886at2759"/>
<dbReference type="InterPro" id="IPR034690">
    <property type="entry name" value="Endolysin_T4_type"/>
</dbReference>
<proteinExistence type="inferred from homology"/>
<dbReference type="HAMAP" id="MF_04110">
    <property type="entry name" value="ENDOLYSIN_T4"/>
    <property type="match status" value="1"/>
</dbReference>
<gene>
    <name evidence="8" type="ORF">TRV_00212</name>
</gene>
<dbReference type="HOGENOM" id="CLU_1020106_0_0_1"/>
<comment type="caution">
    <text evidence="8">The sequence shown here is derived from an EMBL/GenBank/DDBJ whole genome shotgun (WGS) entry which is preliminary data.</text>
</comment>
<keyword evidence="3" id="KW-0081">Bacteriolytic enzyme</keyword>
<keyword evidence="2" id="KW-0929">Antimicrobial</keyword>
<dbReference type="GO" id="GO:0003796">
    <property type="term" value="F:lysozyme activity"/>
    <property type="evidence" value="ECO:0007669"/>
    <property type="project" value="UniProtKB-EC"/>
</dbReference>
<dbReference type="EMBL" id="ACYE01000015">
    <property type="protein sequence ID" value="EFE44961.1"/>
    <property type="molecule type" value="Genomic_DNA"/>
</dbReference>
<dbReference type="GeneID" id="9581810"/>
<dbReference type="GO" id="GO:0031640">
    <property type="term" value="P:killing of cells of another organism"/>
    <property type="evidence" value="ECO:0007669"/>
    <property type="project" value="UniProtKB-KW"/>
</dbReference>
<dbReference type="Proteomes" id="UP000008383">
    <property type="component" value="Unassembled WGS sequence"/>
</dbReference>
<dbReference type="InterPro" id="IPR023346">
    <property type="entry name" value="Lysozyme-like_dom_sf"/>
</dbReference>
<dbReference type="GO" id="GO:0016998">
    <property type="term" value="P:cell wall macromolecule catabolic process"/>
    <property type="evidence" value="ECO:0007669"/>
    <property type="project" value="InterPro"/>
</dbReference>
<dbReference type="GO" id="GO:0042742">
    <property type="term" value="P:defense response to bacterium"/>
    <property type="evidence" value="ECO:0007669"/>
    <property type="project" value="UniProtKB-KW"/>
</dbReference>
<keyword evidence="4" id="KW-0378">Hydrolase</keyword>
<sequence>MNSLLRERWSKGEMIKRVGSYTYSDLRGNKPGRRGLYKPRQNPSMKISKQARQQRRKQQQQQSQPNSQFQPPFKSTHSSIKMRSAIFISAISFLPAALAAPMQISARDCVGPDVNPATIALIKEFEGFVPAPAPDPVGLPTVGYGHLCQSKNCGEVGFPFPLTEDTATQLLIQDVKAPQQTITLKTADGVHLNENQYGALVSWTFNVGPGNVATSSLLQRLNALEDVNTVLREELPQWKYGGGKVLPGLVRRRAAEVALGETASDVPALPVAC</sequence>
<dbReference type="AlphaFoldDB" id="D4CZH0"/>
<dbReference type="GO" id="GO:0009253">
    <property type="term" value="P:peptidoglycan catabolic process"/>
    <property type="evidence" value="ECO:0007669"/>
    <property type="project" value="InterPro"/>
</dbReference>
<evidence type="ECO:0008006" key="10">
    <source>
        <dbReference type="Google" id="ProtNLM"/>
    </source>
</evidence>
<evidence type="ECO:0000256" key="7">
    <source>
        <dbReference type="SAM" id="MobiDB-lite"/>
    </source>
</evidence>
<organism evidence="8 9">
    <name type="scientific">Trichophyton verrucosum (strain HKI 0517)</name>
    <dbReference type="NCBI Taxonomy" id="663202"/>
    <lineage>
        <taxon>Eukaryota</taxon>
        <taxon>Fungi</taxon>
        <taxon>Dikarya</taxon>
        <taxon>Ascomycota</taxon>
        <taxon>Pezizomycotina</taxon>
        <taxon>Eurotiomycetes</taxon>
        <taxon>Eurotiomycetidae</taxon>
        <taxon>Onygenales</taxon>
        <taxon>Arthrodermataceae</taxon>
        <taxon>Trichophyton</taxon>
    </lineage>
</organism>
<evidence type="ECO:0000256" key="4">
    <source>
        <dbReference type="ARBA" id="ARBA00022801"/>
    </source>
</evidence>
<evidence type="ECO:0000256" key="2">
    <source>
        <dbReference type="ARBA" id="ARBA00022529"/>
    </source>
</evidence>
<dbReference type="SUPFAM" id="SSF53955">
    <property type="entry name" value="Lysozyme-like"/>
    <property type="match status" value="1"/>
</dbReference>
<dbReference type="InterPro" id="IPR051018">
    <property type="entry name" value="Bacteriophage_GH24"/>
</dbReference>
<keyword evidence="9" id="KW-1185">Reference proteome</keyword>
<dbReference type="PANTHER" id="PTHR38107:SF3">
    <property type="entry name" value="LYSOZYME RRRD-RELATED"/>
    <property type="match status" value="1"/>
</dbReference>
<dbReference type="Pfam" id="PF00959">
    <property type="entry name" value="Phage_lysozyme"/>
    <property type="match status" value="1"/>
</dbReference>
<dbReference type="Gene3D" id="1.10.530.40">
    <property type="match status" value="1"/>
</dbReference>
<dbReference type="InterPro" id="IPR033907">
    <property type="entry name" value="Endolysin_autolysin"/>
</dbReference>